<evidence type="ECO:0000313" key="3">
    <source>
        <dbReference type="EMBL" id="MBK0391363.1"/>
    </source>
</evidence>
<dbReference type="EMBL" id="JAEDAO010000001">
    <property type="protein sequence ID" value="MBK0391363.1"/>
    <property type="molecule type" value="Genomic_DNA"/>
</dbReference>
<dbReference type="AlphaFoldDB" id="A0A934PXU8"/>
<reference evidence="3" key="1">
    <citation type="submission" date="2020-12" db="EMBL/GenBank/DDBJ databases">
        <title>Ramlibacter sp. nov., isolated from a freshwater alga, Cryptomonas.</title>
        <authorList>
            <person name="Kim H.M."/>
            <person name="Jeon C.O."/>
        </authorList>
    </citation>
    <scope>NUCLEOTIDE SEQUENCE</scope>
    <source>
        <strain evidence="3">CrO1</strain>
    </source>
</reference>
<dbReference type="Proteomes" id="UP000617041">
    <property type="component" value="Unassembled WGS sequence"/>
</dbReference>
<dbReference type="SMART" id="SM00460">
    <property type="entry name" value="TGc"/>
    <property type="match status" value="1"/>
</dbReference>
<evidence type="ECO:0000256" key="1">
    <source>
        <dbReference type="SAM" id="SignalP"/>
    </source>
</evidence>
<dbReference type="InterPro" id="IPR038765">
    <property type="entry name" value="Papain-like_cys_pep_sf"/>
</dbReference>
<proteinExistence type="predicted"/>
<sequence length="371" mass="40515">MRPTLSRRALVQAASASLVAGALPSLHAQEAARRFAPQPSGWRTFDVVTTVTLRQPKGESLVWVPVPSLDTPWQRTRDVSWTSNGGDVKLGADGQTGAKVLVARFDKTTPEPSVVLTSRVETQDRAVDWQSRDAGPAADPADLRRWLEPSELITTDGIVRKIAKQIVLGSRNDREKVQRIYDWVIVSTYREPKVKGCGEGDIKAMLETGNLSGKCADINALFVGLCRAAGVPARDIYGVRLVPSQFGYRELGANPASLKGAQHCRAEVYLQAHGWVAMDPADVTKVMRQETAEWIKDAGHPVVTPVRKALFGSWEGNWMGYNTASDIALPGAKRGKLGFFMYPQAESGGAARDPYDPDSFAYQITAREIKA</sequence>
<feature type="domain" description="Transglutaminase-like" evidence="2">
    <location>
        <begin position="207"/>
        <end position="282"/>
    </location>
</feature>
<evidence type="ECO:0000313" key="4">
    <source>
        <dbReference type="Proteomes" id="UP000617041"/>
    </source>
</evidence>
<name>A0A934PXU8_9BURK</name>
<dbReference type="InterPro" id="IPR006311">
    <property type="entry name" value="TAT_signal"/>
</dbReference>
<dbReference type="PANTHER" id="PTHR38339:SF1">
    <property type="entry name" value="TRANSGLUTAMINASE-LIKE DOMAIN-CONTAINING PROTEIN"/>
    <property type="match status" value="1"/>
</dbReference>
<dbReference type="InterPro" id="IPR002931">
    <property type="entry name" value="Transglutaminase-like"/>
</dbReference>
<keyword evidence="1" id="KW-0732">Signal</keyword>
<protein>
    <submittedName>
        <fullName evidence="3">Transglutaminase domain-containing protein</fullName>
    </submittedName>
</protein>
<dbReference type="RefSeq" id="WP_200786186.1">
    <property type="nucleotide sequence ID" value="NZ_JAEDAO010000001.1"/>
</dbReference>
<gene>
    <name evidence="3" type="ORF">I8E28_02055</name>
</gene>
<dbReference type="PROSITE" id="PS51318">
    <property type="entry name" value="TAT"/>
    <property type="match status" value="1"/>
</dbReference>
<dbReference type="SUPFAM" id="SSF54001">
    <property type="entry name" value="Cysteine proteinases"/>
    <property type="match status" value="1"/>
</dbReference>
<dbReference type="Gene3D" id="3.10.620.30">
    <property type="match status" value="1"/>
</dbReference>
<keyword evidence="4" id="KW-1185">Reference proteome</keyword>
<dbReference type="PANTHER" id="PTHR38339">
    <property type="entry name" value="TRANSGLUTAMINASE DOMAIN PROTEIN"/>
    <property type="match status" value="1"/>
</dbReference>
<feature type="signal peptide" evidence="1">
    <location>
        <begin position="1"/>
        <end position="28"/>
    </location>
</feature>
<comment type="caution">
    <text evidence="3">The sequence shown here is derived from an EMBL/GenBank/DDBJ whole genome shotgun (WGS) entry which is preliminary data.</text>
</comment>
<evidence type="ECO:0000259" key="2">
    <source>
        <dbReference type="SMART" id="SM00460"/>
    </source>
</evidence>
<organism evidence="3 4">
    <name type="scientific">Ramlibacter algicola</name>
    <dbReference type="NCBI Taxonomy" id="2795217"/>
    <lineage>
        <taxon>Bacteria</taxon>
        <taxon>Pseudomonadati</taxon>
        <taxon>Pseudomonadota</taxon>
        <taxon>Betaproteobacteria</taxon>
        <taxon>Burkholderiales</taxon>
        <taxon>Comamonadaceae</taxon>
        <taxon>Ramlibacter</taxon>
    </lineage>
</organism>
<dbReference type="Pfam" id="PF01841">
    <property type="entry name" value="Transglut_core"/>
    <property type="match status" value="1"/>
</dbReference>
<accession>A0A934PXU8</accession>
<feature type="chain" id="PRO_5038132075" evidence="1">
    <location>
        <begin position="29"/>
        <end position="371"/>
    </location>
</feature>